<dbReference type="InterPro" id="IPR029058">
    <property type="entry name" value="AB_hydrolase_fold"/>
</dbReference>
<feature type="domain" description="AB hydrolase-1" evidence="2">
    <location>
        <begin position="1"/>
        <end position="204"/>
    </location>
</feature>
<dbReference type="EMBL" id="WNVG01000458">
    <property type="protein sequence ID" value="MDZ5034352.1"/>
    <property type="molecule type" value="Genomic_DNA"/>
</dbReference>
<dbReference type="InterPro" id="IPR050266">
    <property type="entry name" value="AB_hydrolase_sf"/>
</dbReference>
<dbReference type="PANTHER" id="PTHR43798">
    <property type="entry name" value="MONOACYLGLYCEROL LIPASE"/>
    <property type="match status" value="1"/>
</dbReference>
<evidence type="ECO:0000256" key="1">
    <source>
        <dbReference type="ARBA" id="ARBA00022801"/>
    </source>
</evidence>
<evidence type="ECO:0000313" key="4">
    <source>
        <dbReference type="Proteomes" id="UP001289066"/>
    </source>
</evidence>
<reference evidence="3" key="1">
    <citation type="submission" date="2019-11" db="EMBL/GenBank/DDBJ databases">
        <title>Characterization of Clostridium perfringens isolates from swine manure treated agricultural soils.</title>
        <authorList>
            <person name="Wushke S.T."/>
        </authorList>
    </citation>
    <scope>NUCLEOTIDE SEQUENCE</scope>
    <source>
        <strain evidence="3">X15</strain>
    </source>
</reference>
<dbReference type="InterPro" id="IPR000073">
    <property type="entry name" value="AB_hydrolase_1"/>
</dbReference>
<dbReference type="Pfam" id="PF00561">
    <property type="entry name" value="Abhydrolase_1"/>
    <property type="match status" value="1"/>
</dbReference>
<dbReference type="Proteomes" id="UP001289066">
    <property type="component" value="Unassembled WGS sequence"/>
</dbReference>
<dbReference type="GO" id="GO:0016020">
    <property type="term" value="C:membrane"/>
    <property type="evidence" value="ECO:0007669"/>
    <property type="project" value="TreeGrafter"/>
</dbReference>
<gene>
    <name evidence="3" type="ORF">GNF81_16730</name>
</gene>
<name>A0AAW9J3B2_CLOPF</name>
<keyword evidence="1 3" id="KW-0378">Hydrolase</keyword>
<dbReference type="Gene3D" id="3.40.50.1820">
    <property type="entry name" value="alpha/beta hydrolase"/>
    <property type="match status" value="1"/>
</dbReference>
<dbReference type="AlphaFoldDB" id="A0AAW9J3B2"/>
<dbReference type="PRINTS" id="PR00111">
    <property type="entry name" value="ABHYDROLASE"/>
</dbReference>
<evidence type="ECO:0000259" key="2">
    <source>
        <dbReference type="Pfam" id="PF00561"/>
    </source>
</evidence>
<evidence type="ECO:0000313" key="3">
    <source>
        <dbReference type="EMBL" id="MDZ5034352.1"/>
    </source>
</evidence>
<dbReference type="SUPFAM" id="SSF53474">
    <property type="entry name" value="alpha/beta-Hydrolases"/>
    <property type="match status" value="1"/>
</dbReference>
<accession>A0AAW9J3B2</accession>
<dbReference type="GO" id="GO:0016787">
    <property type="term" value="F:hydrolase activity"/>
    <property type="evidence" value="ECO:0007669"/>
    <property type="project" value="UniProtKB-KW"/>
</dbReference>
<feature type="non-terminal residue" evidence="3">
    <location>
        <position position="210"/>
    </location>
</feature>
<protein>
    <submittedName>
        <fullName evidence="3">Alpha/beta fold hydrolase</fullName>
    </submittedName>
</protein>
<dbReference type="PANTHER" id="PTHR43798:SF31">
    <property type="entry name" value="AB HYDROLASE SUPERFAMILY PROTEIN YCLE"/>
    <property type="match status" value="1"/>
</dbReference>
<feature type="non-terminal residue" evidence="3">
    <location>
        <position position="1"/>
    </location>
</feature>
<organism evidence="3 4">
    <name type="scientific">Clostridium perfringens</name>
    <dbReference type="NCBI Taxonomy" id="1502"/>
    <lineage>
        <taxon>Bacteria</taxon>
        <taxon>Bacillati</taxon>
        <taxon>Bacillota</taxon>
        <taxon>Clostridia</taxon>
        <taxon>Eubacteriales</taxon>
        <taxon>Clostridiaceae</taxon>
        <taxon>Clostridium</taxon>
    </lineage>
</organism>
<proteinExistence type="predicted"/>
<sequence>CIGVDLRGFSESDRPYTGYDYNTMASDIKKIIDVLKLDNITLVGHSMGAALAIRYASKYDSFGVSKICLIGAAAPSWIKTENWPYGYTKEEVNMFINQSLSDRPKLISDVSNSFFYKYVSQPLLNWFFDICLSASGWSTAQCLMSLRDERLFNDIPNIKIPTLILHGTHDKICPYEFAQYLNKNIKNSTLVPLTESGHGAFIEEMDKVNN</sequence>
<comment type="caution">
    <text evidence="3">The sequence shown here is derived from an EMBL/GenBank/DDBJ whole genome shotgun (WGS) entry which is preliminary data.</text>
</comment>